<evidence type="ECO:0000313" key="14">
    <source>
        <dbReference type="EMBL" id="CPR19818.1"/>
    </source>
</evidence>
<accession>A0A0D6JH04</accession>
<dbReference type="Gene3D" id="3.30.1380.10">
    <property type="match status" value="1"/>
</dbReference>
<evidence type="ECO:0000256" key="6">
    <source>
        <dbReference type="ARBA" id="ARBA00022801"/>
    </source>
</evidence>
<dbReference type="SUPFAM" id="SSF55166">
    <property type="entry name" value="Hedgehog/DD-peptidase"/>
    <property type="match status" value="1"/>
</dbReference>
<comment type="cofactor">
    <cofactor evidence="1">
        <name>Zn(2+)</name>
        <dbReference type="ChEBI" id="CHEBI:29105"/>
    </cofactor>
</comment>
<proteinExistence type="inferred from homology"/>
<feature type="compositionally biased region" description="Basic and acidic residues" evidence="12">
    <location>
        <begin position="282"/>
        <end position="297"/>
    </location>
</feature>
<organism evidence="14 15">
    <name type="scientific">Candidatus Filomicrobium marinum</name>
    <dbReference type="NCBI Taxonomy" id="1608628"/>
    <lineage>
        <taxon>Bacteria</taxon>
        <taxon>Pseudomonadati</taxon>
        <taxon>Pseudomonadota</taxon>
        <taxon>Alphaproteobacteria</taxon>
        <taxon>Hyphomicrobiales</taxon>
        <taxon>Hyphomicrobiaceae</taxon>
        <taxon>Filomicrobium</taxon>
    </lineage>
</organism>
<keyword evidence="3" id="KW-0645">Protease</keyword>
<dbReference type="GO" id="GO:0008237">
    <property type="term" value="F:metallopeptidase activity"/>
    <property type="evidence" value="ECO:0007669"/>
    <property type="project" value="UniProtKB-KW"/>
</dbReference>
<dbReference type="EMBL" id="LN829119">
    <property type="protein sequence ID" value="CPR19818.1"/>
    <property type="molecule type" value="Genomic_DNA"/>
</dbReference>
<evidence type="ECO:0000256" key="3">
    <source>
        <dbReference type="ARBA" id="ARBA00022670"/>
    </source>
</evidence>
<dbReference type="GO" id="GO:0006508">
    <property type="term" value="P:proteolysis"/>
    <property type="evidence" value="ECO:0007669"/>
    <property type="project" value="UniProtKB-KW"/>
</dbReference>
<evidence type="ECO:0000256" key="7">
    <source>
        <dbReference type="ARBA" id="ARBA00022833"/>
    </source>
</evidence>
<evidence type="ECO:0000256" key="5">
    <source>
        <dbReference type="ARBA" id="ARBA00022729"/>
    </source>
</evidence>
<evidence type="ECO:0000256" key="12">
    <source>
        <dbReference type="SAM" id="MobiDB-lite"/>
    </source>
</evidence>
<keyword evidence="4" id="KW-0479">Metal-binding</keyword>
<evidence type="ECO:0000256" key="10">
    <source>
        <dbReference type="ARBA" id="ARBA00093448"/>
    </source>
</evidence>
<dbReference type="KEGG" id="fiy:BN1229_v1_2333"/>
<evidence type="ECO:0000256" key="2">
    <source>
        <dbReference type="ARBA" id="ARBA00004776"/>
    </source>
</evidence>
<keyword evidence="8" id="KW-0482">Metalloprotease</keyword>
<dbReference type="PANTHER" id="PTHR37425">
    <property type="match status" value="1"/>
</dbReference>
<name>A0A0D6JH04_9HYPH</name>
<feature type="signal peptide" evidence="13">
    <location>
        <begin position="1"/>
        <end position="28"/>
    </location>
</feature>
<evidence type="ECO:0000256" key="11">
    <source>
        <dbReference type="ARBA" id="ARBA00093666"/>
    </source>
</evidence>
<reference evidence="15" key="1">
    <citation type="submission" date="2015-02" db="EMBL/GenBank/DDBJ databases">
        <authorList>
            <person name="Chooi Y.-H."/>
        </authorList>
    </citation>
    <scope>NUCLEOTIDE SEQUENCE [LARGE SCALE GENOMIC DNA]</scope>
    <source>
        <strain evidence="15">strain Y</strain>
    </source>
</reference>
<dbReference type="CDD" id="cd14844">
    <property type="entry name" value="Zn-DD-carboxypeptidase_like"/>
    <property type="match status" value="1"/>
</dbReference>
<comment type="pathway">
    <text evidence="2">Cell wall biogenesis; cell wall polysaccharide biosynthesis.</text>
</comment>
<evidence type="ECO:0000256" key="13">
    <source>
        <dbReference type="SAM" id="SignalP"/>
    </source>
</evidence>
<feature type="region of interest" description="Disordered" evidence="12">
    <location>
        <begin position="278"/>
        <end position="297"/>
    </location>
</feature>
<keyword evidence="5 13" id="KW-0732">Signal</keyword>
<dbReference type="KEGG" id="fil:BN1229_v1_2332"/>
<evidence type="ECO:0000256" key="9">
    <source>
        <dbReference type="ARBA" id="ARBA00023316"/>
    </source>
</evidence>
<comment type="similarity">
    <text evidence="10">Belongs to the peptidase M15 family.</text>
</comment>
<protein>
    <recommendedName>
        <fullName evidence="11">Murein endopeptidase K</fullName>
    </recommendedName>
</protein>
<dbReference type="InterPro" id="IPR010275">
    <property type="entry name" value="MepK"/>
</dbReference>
<sequence length="463" mass="51526">MQFSLRLRATCLLGVLALAGLASTHLLADRKDERRIALYNIHTKETLDIVYMRDGKRIPEAMTKINWMLRDWRRDEATKMDPELIDILWELKTELGATKPIHIISGYRSEKTNKMLRQTRGGQAKKSRHILGMAADVHFPDVPLKKLRYSALVREKGGVGYYPTSAIPFVHVDTGRVRHWPRMPRYELALLFPNGHSKHVPADGHEITKSDVQIARKKEPALATQIAAFHDFRARPHAPAPVLVANGWNANVQAHQHDTPEMPTRPYQVASLGPIAPPAPRLAERPSHFRSGPDEADRRQLADLVARASVNPLMGLFSAMGKKEPAETRGIGAALARPPAKPQDETARHADSRFGWSNGWVTAPAYDEEHPDELFYRPFPLAPFLTASESADDPALAQMQHPDVSATLEFVSDEISALPMRFTPGGGIAELLWTQQFTPAPGGSPTTIGRGGLENRRVQTSMR</sequence>
<evidence type="ECO:0000313" key="15">
    <source>
        <dbReference type="Proteomes" id="UP000033187"/>
    </source>
</evidence>
<dbReference type="RefSeq" id="WP_160298702.1">
    <property type="nucleotide sequence ID" value="NZ_LN829118.1"/>
</dbReference>
<dbReference type="InterPro" id="IPR009045">
    <property type="entry name" value="Zn_M74/Hedgehog-like"/>
</dbReference>
<keyword evidence="7" id="KW-0862">Zinc</keyword>
<evidence type="ECO:0000256" key="4">
    <source>
        <dbReference type="ARBA" id="ARBA00022723"/>
    </source>
</evidence>
<dbReference type="PANTHER" id="PTHR37425:SF1">
    <property type="entry name" value="OUTER MEMBRANE PROTEIN"/>
    <property type="match status" value="1"/>
</dbReference>
<gene>
    <name evidence="14" type="ORF">YBN1229_v1_2333</name>
</gene>
<dbReference type="GO" id="GO:0046872">
    <property type="term" value="F:metal ion binding"/>
    <property type="evidence" value="ECO:0007669"/>
    <property type="project" value="UniProtKB-KW"/>
</dbReference>
<keyword evidence="6" id="KW-0378">Hydrolase</keyword>
<evidence type="ECO:0000256" key="1">
    <source>
        <dbReference type="ARBA" id="ARBA00001947"/>
    </source>
</evidence>
<dbReference type="AlphaFoldDB" id="A0A0D6JH04"/>
<dbReference type="Pfam" id="PF05951">
    <property type="entry name" value="Peptidase_M15_2"/>
    <property type="match status" value="1"/>
</dbReference>
<keyword evidence="15" id="KW-1185">Reference proteome</keyword>
<keyword evidence="9" id="KW-0961">Cell wall biogenesis/degradation</keyword>
<dbReference type="GO" id="GO:0071555">
    <property type="term" value="P:cell wall organization"/>
    <property type="evidence" value="ECO:0007669"/>
    <property type="project" value="UniProtKB-KW"/>
</dbReference>
<evidence type="ECO:0000256" key="8">
    <source>
        <dbReference type="ARBA" id="ARBA00023049"/>
    </source>
</evidence>
<feature type="chain" id="PRO_5002306382" description="Murein endopeptidase K" evidence="13">
    <location>
        <begin position="29"/>
        <end position="463"/>
    </location>
</feature>
<dbReference type="Proteomes" id="UP000033187">
    <property type="component" value="Chromosome 1"/>
</dbReference>
<feature type="region of interest" description="Disordered" evidence="12">
    <location>
        <begin position="439"/>
        <end position="463"/>
    </location>
</feature>